<dbReference type="GeneID" id="11139075"/>
<dbReference type="SUPFAM" id="SSF51283">
    <property type="entry name" value="dUTPase-like"/>
    <property type="match status" value="1"/>
</dbReference>
<dbReference type="InParanoid" id="G0EH32"/>
<comment type="function">
    <text evidence="3">Catalyzes the deamination of dCTP to dUTP.</text>
</comment>
<dbReference type="GO" id="GO:0006229">
    <property type="term" value="P:dUTP biosynthetic process"/>
    <property type="evidence" value="ECO:0007669"/>
    <property type="project" value="UniProtKB-UniRule"/>
</dbReference>
<evidence type="ECO:0000313" key="4">
    <source>
        <dbReference type="EMBL" id="AEM38482.1"/>
    </source>
</evidence>
<organism evidence="4 5">
    <name type="scientific">Pyrolobus fumarii (strain DSM 11204 / 1A)</name>
    <dbReference type="NCBI Taxonomy" id="694429"/>
    <lineage>
        <taxon>Archaea</taxon>
        <taxon>Thermoproteota</taxon>
        <taxon>Thermoprotei</taxon>
        <taxon>Desulfurococcales</taxon>
        <taxon>Pyrodictiaceae</taxon>
        <taxon>Pyrolobus</taxon>
    </lineage>
</organism>
<dbReference type="OrthoDB" id="33242at2157"/>
<dbReference type="NCBIfam" id="TIGR02274">
    <property type="entry name" value="dCTP_deam"/>
    <property type="match status" value="1"/>
</dbReference>
<dbReference type="GO" id="GO:0006226">
    <property type="term" value="P:dUMP biosynthetic process"/>
    <property type="evidence" value="ECO:0007669"/>
    <property type="project" value="UniProtKB-UniPathway"/>
</dbReference>
<evidence type="ECO:0000313" key="5">
    <source>
        <dbReference type="Proteomes" id="UP000001037"/>
    </source>
</evidence>
<gene>
    <name evidence="3" type="primary">dcd</name>
    <name evidence="4" type="ordered locus">Pyrfu_0613</name>
</gene>
<dbReference type="STRING" id="694429.Pyrfu_0613"/>
<dbReference type="UniPathway" id="UPA00610">
    <property type="reaction ID" value="UER00665"/>
</dbReference>
<evidence type="ECO:0000256" key="2">
    <source>
        <dbReference type="ARBA" id="ARBA00023080"/>
    </source>
</evidence>
<dbReference type="HAMAP" id="MF_00146">
    <property type="entry name" value="dCTP_deaminase"/>
    <property type="match status" value="1"/>
</dbReference>
<comment type="subunit">
    <text evidence="3">Homotrimer.</text>
</comment>
<dbReference type="KEGG" id="pfm:Pyrfu_0613"/>
<dbReference type="InterPro" id="IPR011962">
    <property type="entry name" value="dCTP_deaminase"/>
</dbReference>
<feature type="active site" description="Proton donor/acceptor" evidence="3">
    <location>
        <position position="130"/>
    </location>
</feature>
<reference evidence="4 5" key="1">
    <citation type="journal article" date="2011" name="Stand. Genomic Sci.">
        <title>Complete genome sequence of the hyperthermophilic chemolithoautotroph Pyrolobus fumarii type strain (1A).</title>
        <authorList>
            <person name="Anderson I."/>
            <person name="Goker M."/>
            <person name="Nolan M."/>
            <person name="Lucas S."/>
            <person name="Hammon N."/>
            <person name="Deshpande S."/>
            <person name="Cheng J.F."/>
            <person name="Tapia R."/>
            <person name="Han C."/>
            <person name="Goodwin L."/>
            <person name="Pitluck S."/>
            <person name="Huntemann M."/>
            <person name="Liolios K."/>
            <person name="Ivanova N."/>
            <person name="Pagani I."/>
            <person name="Mavromatis K."/>
            <person name="Ovchinikova G."/>
            <person name="Pati A."/>
            <person name="Chen A."/>
            <person name="Palaniappan K."/>
            <person name="Land M."/>
            <person name="Hauser L."/>
            <person name="Brambilla E.M."/>
            <person name="Huber H."/>
            <person name="Yasawong M."/>
            <person name="Rohde M."/>
            <person name="Spring S."/>
            <person name="Abt B."/>
            <person name="Sikorski J."/>
            <person name="Wirth R."/>
            <person name="Detter J.C."/>
            <person name="Woyke T."/>
            <person name="Bristow J."/>
            <person name="Eisen J.A."/>
            <person name="Markowitz V."/>
            <person name="Hugenholtz P."/>
            <person name="Kyrpides N.C."/>
            <person name="Klenk H.P."/>
            <person name="Lapidus A."/>
        </authorList>
    </citation>
    <scope>NUCLEOTIDE SEQUENCE [LARGE SCALE GENOMIC DNA]</scope>
    <source>
        <strain evidence="5">DSM 11204 / 1A</strain>
    </source>
</reference>
<dbReference type="EC" id="3.5.4.13" evidence="3"/>
<sequence length="180" mass="20623">MILSDRDILHLVELKRLVIEPFEPSIVRENGVDLRLGNIFCRMRRTLTRILDTKNPPSDIDEWYRCEEVDPDHGFVIYPHEHVLAHTLEWIELPDDVVGLVNVRSTFARFGLYIPPTVVDAGFKGQLVIELIGSEFPVRVYPGQRFLHLVFVKTTSPVAKPYHGKYQGQKGVTLPRPDPA</sequence>
<dbReference type="AlphaFoldDB" id="G0EH32"/>
<dbReference type="FunCoup" id="G0EH32">
    <property type="interactions" value="16"/>
</dbReference>
<comment type="catalytic activity">
    <reaction evidence="3">
        <text>dCTP + H2O + H(+) = dUTP + NH4(+)</text>
        <dbReference type="Rhea" id="RHEA:22680"/>
        <dbReference type="ChEBI" id="CHEBI:15377"/>
        <dbReference type="ChEBI" id="CHEBI:15378"/>
        <dbReference type="ChEBI" id="CHEBI:28938"/>
        <dbReference type="ChEBI" id="CHEBI:61481"/>
        <dbReference type="ChEBI" id="CHEBI:61555"/>
        <dbReference type="EC" id="3.5.4.13"/>
    </reaction>
</comment>
<comment type="pathway">
    <text evidence="3">Pyrimidine metabolism; dUMP biosynthesis; dUMP from dCTP (dUTP route): step 1/2.</text>
</comment>
<evidence type="ECO:0000256" key="1">
    <source>
        <dbReference type="ARBA" id="ARBA00022801"/>
    </source>
</evidence>
<dbReference type="eggNOG" id="arCOG04048">
    <property type="taxonomic scope" value="Archaea"/>
</dbReference>
<dbReference type="RefSeq" id="WP_014026159.1">
    <property type="nucleotide sequence ID" value="NC_015931.1"/>
</dbReference>
<comment type="caution">
    <text evidence="3">Lacks conserved residue(s) required for the propagation of feature annotation.</text>
</comment>
<name>G0EH32_PYRF1</name>
<keyword evidence="3" id="KW-0547">Nucleotide-binding</keyword>
<feature type="binding site" evidence="3">
    <location>
        <begin position="104"/>
        <end position="109"/>
    </location>
    <ligand>
        <name>dCTP</name>
        <dbReference type="ChEBI" id="CHEBI:61481"/>
    </ligand>
</feature>
<feature type="binding site" evidence="3">
    <location>
        <position position="162"/>
    </location>
    <ligand>
        <name>dCTP</name>
        <dbReference type="ChEBI" id="CHEBI:61481"/>
    </ligand>
</feature>
<feature type="binding site" evidence="3">
    <location>
        <position position="120"/>
    </location>
    <ligand>
        <name>dCTP</name>
        <dbReference type="ChEBI" id="CHEBI:61481"/>
    </ligand>
</feature>
<dbReference type="CDD" id="cd07557">
    <property type="entry name" value="trimeric_dUTPase"/>
    <property type="match status" value="1"/>
</dbReference>
<dbReference type="EMBL" id="CP002838">
    <property type="protein sequence ID" value="AEM38482.1"/>
    <property type="molecule type" value="Genomic_DNA"/>
</dbReference>
<evidence type="ECO:0000256" key="3">
    <source>
        <dbReference type="HAMAP-Rule" id="MF_00146"/>
    </source>
</evidence>
<comment type="similarity">
    <text evidence="3">Belongs to the dCTP deaminase family.</text>
</comment>
<dbReference type="InterPro" id="IPR036157">
    <property type="entry name" value="dUTPase-like_sf"/>
</dbReference>
<keyword evidence="2 3" id="KW-0546">Nucleotide metabolism</keyword>
<dbReference type="InterPro" id="IPR033704">
    <property type="entry name" value="dUTPase_trimeric"/>
</dbReference>
<keyword evidence="1 3" id="KW-0378">Hydrolase</keyword>
<feature type="binding site" evidence="3">
    <location>
        <position position="165"/>
    </location>
    <ligand>
        <name>dCTP</name>
        <dbReference type="ChEBI" id="CHEBI:61481"/>
    </ligand>
</feature>
<dbReference type="Gene3D" id="2.70.40.10">
    <property type="match status" value="1"/>
</dbReference>
<accession>G0EH32</accession>
<protein>
    <recommendedName>
        <fullName evidence="3">dCTP deaminase</fullName>
        <ecNumber evidence="3">3.5.4.13</ecNumber>
    </recommendedName>
    <alternativeName>
        <fullName evidence="3">Deoxycytidine triphosphate deaminase</fullName>
    </alternativeName>
</protein>
<dbReference type="PANTHER" id="PTHR42680:SF3">
    <property type="entry name" value="DCTP DEAMINASE"/>
    <property type="match status" value="1"/>
</dbReference>
<dbReference type="GO" id="GO:0008829">
    <property type="term" value="F:dCTP deaminase activity"/>
    <property type="evidence" value="ECO:0007669"/>
    <property type="project" value="UniProtKB-UniRule"/>
</dbReference>
<dbReference type="Proteomes" id="UP000001037">
    <property type="component" value="Chromosome"/>
</dbReference>
<dbReference type="GO" id="GO:0000166">
    <property type="term" value="F:nucleotide binding"/>
    <property type="evidence" value="ECO:0007669"/>
    <property type="project" value="UniProtKB-KW"/>
</dbReference>
<dbReference type="HOGENOM" id="CLU_087476_3_0_2"/>
<dbReference type="PANTHER" id="PTHR42680">
    <property type="entry name" value="DCTP DEAMINASE"/>
    <property type="match status" value="1"/>
</dbReference>
<keyword evidence="5" id="KW-1185">Reference proteome</keyword>
<proteinExistence type="inferred from homology"/>
<dbReference type="Pfam" id="PF22769">
    <property type="entry name" value="DCD"/>
    <property type="match status" value="1"/>
</dbReference>
<feature type="binding site" evidence="3">
    <location>
        <position position="169"/>
    </location>
    <ligand>
        <name>dCTP</name>
        <dbReference type="ChEBI" id="CHEBI:61481"/>
    </ligand>
</feature>